<dbReference type="PANTHER" id="PTHR22118">
    <property type="entry name" value="DYNEIN ASSEMBLY FACTOR 3, AXONEMAL"/>
    <property type="match status" value="1"/>
</dbReference>
<evidence type="ECO:0000256" key="3">
    <source>
        <dbReference type="ARBA" id="ARBA00022794"/>
    </source>
</evidence>
<dbReference type="GO" id="GO:0120293">
    <property type="term" value="C:dynein axonemal particle"/>
    <property type="evidence" value="ECO:0007669"/>
    <property type="project" value="UniProtKB-SubCell"/>
</dbReference>
<sequence length="438" mass="51367">MWWGYSAPLDLRCEIEEKEDTSESLEVLTIGACDARHIVKTLASSYKHSDRSITYHIIEPTMEQVARSILLLSTCLDKDLGLQEATRYYLEIMGNTLLRPATAKYLAKHSKLLADTVTRTIDCPWLNLEKLKHKDRDQLEWIFKFWERATREGVPIVDYWDRRIRKSLKTRYDYRDGVFDWDYHMILKPRGHLNLTIHEYRFWRNNGIAFTWIEGEPARSNPTLVNNIIPLGEGFLHYAYLGDVTNGPFFTWALNEEKENIKLRATDIAEREVMRVIHEIRTKEPFCEELVAAHRDPSILNGIIVTEMPNPEIEHDSWTKHNMSKKNESIPWVSIPNAKVIFHPVSSMELLKSRSEYQNKFDTIWVAHNMTKHLPNVVPLLKKKARMLIESRKYLSELRKEDLQNFTKELKSIAQENGLQEVKNFNSENHTLALFCNN</sequence>
<evidence type="ECO:0000256" key="4">
    <source>
        <dbReference type="ARBA" id="ARBA00024190"/>
    </source>
</evidence>
<comment type="similarity">
    <text evidence="1">Belongs to the DNAAF3 family.</text>
</comment>
<dbReference type="GO" id="GO:0044458">
    <property type="term" value="P:motile cilium assembly"/>
    <property type="evidence" value="ECO:0007669"/>
    <property type="project" value="TreeGrafter"/>
</dbReference>
<dbReference type="InterPro" id="IPR028235">
    <property type="entry name" value="DNAAF3_C"/>
</dbReference>
<evidence type="ECO:0000259" key="5">
    <source>
        <dbReference type="Pfam" id="PF14737"/>
    </source>
</evidence>
<organism evidence="7 8">
    <name type="scientific">Odynerus spinipes</name>
    <dbReference type="NCBI Taxonomy" id="1348599"/>
    <lineage>
        <taxon>Eukaryota</taxon>
        <taxon>Metazoa</taxon>
        <taxon>Ecdysozoa</taxon>
        <taxon>Arthropoda</taxon>
        <taxon>Hexapoda</taxon>
        <taxon>Insecta</taxon>
        <taxon>Pterygota</taxon>
        <taxon>Neoptera</taxon>
        <taxon>Endopterygota</taxon>
        <taxon>Hymenoptera</taxon>
        <taxon>Apocrita</taxon>
        <taxon>Aculeata</taxon>
        <taxon>Vespoidea</taxon>
        <taxon>Vespidae</taxon>
        <taxon>Eumeninae</taxon>
        <taxon>Odynerus</taxon>
    </lineage>
</organism>
<comment type="caution">
    <text evidence="7">The sequence shown here is derived from an EMBL/GenBank/DDBJ whole genome shotgun (WGS) entry which is preliminary data.</text>
</comment>
<feature type="domain" description="DUF4470" evidence="5">
    <location>
        <begin position="2"/>
        <end position="98"/>
    </location>
</feature>
<reference evidence="7" key="2">
    <citation type="journal article" date="2023" name="Commun. Biol.">
        <title>Intrasexual cuticular hydrocarbon dimorphism in a wasp sheds light on hydrocarbon biosynthesis genes in Hymenoptera.</title>
        <authorList>
            <person name="Moris V.C."/>
            <person name="Podsiadlowski L."/>
            <person name="Martin S."/>
            <person name="Oeyen J.P."/>
            <person name="Donath A."/>
            <person name="Petersen M."/>
            <person name="Wilbrandt J."/>
            <person name="Misof B."/>
            <person name="Liedtke D."/>
            <person name="Thamm M."/>
            <person name="Scheiner R."/>
            <person name="Schmitt T."/>
            <person name="Niehuis O."/>
        </authorList>
    </citation>
    <scope>NUCLEOTIDE SEQUENCE</scope>
    <source>
        <strain evidence="7">GBR_01_08_01A</strain>
    </source>
</reference>
<dbReference type="AlphaFoldDB" id="A0AAD9VVI0"/>
<dbReference type="GO" id="GO:0070286">
    <property type="term" value="P:axonemal dynein complex assembly"/>
    <property type="evidence" value="ECO:0007669"/>
    <property type="project" value="InterPro"/>
</dbReference>
<feature type="domain" description="Dynein assembly factor 3 C-terminal" evidence="6">
    <location>
        <begin position="126"/>
        <end position="422"/>
    </location>
</feature>
<evidence type="ECO:0000259" key="6">
    <source>
        <dbReference type="Pfam" id="PF14740"/>
    </source>
</evidence>
<evidence type="ECO:0000313" key="7">
    <source>
        <dbReference type="EMBL" id="KAK2588394.1"/>
    </source>
</evidence>
<evidence type="ECO:0000256" key="2">
    <source>
        <dbReference type="ARBA" id="ARBA00022490"/>
    </source>
</evidence>
<proteinExistence type="inferred from homology"/>
<comment type="subcellular location">
    <subcellularLocation>
        <location evidence="4">Dynein axonemal particle</location>
    </subcellularLocation>
</comment>
<accession>A0AAD9VVI0</accession>
<keyword evidence="8" id="KW-1185">Reference proteome</keyword>
<keyword evidence="3" id="KW-0970">Cilium biogenesis/degradation</keyword>
<dbReference type="PANTHER" id="PTHR22118:SF14">
    <property type="entry name" value="DYNEIN AXONEMAL ASSEMBLY FACTOR 3"/>
    <property type="match status" value="1"/>
</dbReference>
<evidence type="ECO:0000256" key="1">
    <source>
        <dbReference type="ARBA" id="ARBA00010449"/>
    </source>
</evidence>
<evidence type="ECO:0008006" key="9">
    <source>
        <dbReference type="Google" id="ProtNLM"/>
    </source>
</evidence>
<dbReference type="InterPro" id="IPR027974">
    <property type="entry name" value="DUF4470"/>
</dbReference>
<dbReference type="InterPro" id="IPR039304">
    <property type="entry name" value="DNAAF3"/>
</dbReference>
<protein>
    <recommendedName>
        <fullName evidence="9">Dynein assembly factor 3, axonemal</fullName>
    </recommendedName>
</protein>
<dbReference type="Proteomes" id="UP001258017">
    <property type="component" value="Unassembled WGS sequence"/>
</dbReference>
<keyword evidence="2" id="KW-0963">Cytoplasm</keyword>
<gene>
    <name evidence="7" type="ORF">KPH14_004402</name>
</gene>
<reference evidence="7" key="1">
    <citation type="submission" date="2021-08" db="EMBL/GenBank/DDBJ databases">
        <authorList>
            <person name="Misof B."/>
            <person name="Oliver O."/>
            <person name="Podsiadlowski L."/>
            <person name="Donath A."/>
            <person name="Peters R."/>
            <person name="Mayer C."/>
            <person name="Rust J."/>
            <person name="Gunkel S."/>
            <person name="Lesny P."/>
            <person name="Martin S."/>
            <person name="Oeyen J.P."/>
            <person name="Petersen M."/>
            <person name="Panagiotis P."/>
            <person name="Wilbrandt J."/>
            <person name="Tanja T."/>
        </authorList>
    </citation>
    <scope>NUCLEOTIDE SEQUENCE</scope>
    <source>
        <strain evidence="7">GBR_01_08_01A</strain>
        <tissue evidence="7">Thorax + abdomen</tissue>
    </source>
</reference>
<evidence type="ECO:0000313" key="8">
    <source>
        <dbReference type="Proteomes" id="UP001258017"/>
    </source>
</evidence>
<name>A0AAD9VVI0_9HYME</name>
<dbReference type="Pfam" id="PF14740">
    <property type="entry name" value="DUF4471"/>
    <property type="match status" value="1"/>
</dbReference>
<dbReference type="Pfam" id="PF14737">
    <property type="entry name" value="DUF4470"/>
    <property type="match status" value="1"/>
</dbReference>
<dbReference type="EMBL" id="JAIFRP010000006">
    <property type="protein sequence ID" value="KAK2588394.1"/>
    <property type="molecule type" value="Genomic_DNA"/>
</dbReference>